<dbReference type="InterPro" id="IPR014782">
    <property type="entry name" value="Peptidase_M1_dom"/>
</dbReference>
<dbReference type="Proteomes" id="UP000247586">
    <property type="component" value="Chromosome"/>
</dbReference>
<dbReference type="GO" id="GO:0016020">
    <property type="term" value="C:membrane"/>
    <property type="evidence" value="ECO:0007669"/>
    <property type="project" value="TreeGrafter"/>
</dbReference>
<reference evidence="11" key="2">
    <citation type="submission" date="2020-03" db="EMBL/GenBank/DDBJ databases">
        <title>Complete Genome Sequences of Extremely Thermoacidophilic, Metal-Mobilizing Type-Strain Members of the Archaeal Family Sulfolobaceae: Acidianus brierleyi DSM-1651T, Acidianus sulfidivorans DSM-18786T, Metallosphaera hakonensis DSM-7519T, and Metallosphaera prunae DSM-10039T.</title>
        <authorList>
            <person name="Counts J.A."/>
            <person name="Kelly R.M."/>
        </authorList>
    </citation>
    <scope>NUCLEOTIDE SEQUENCE [LARGE SCALE GENOMIC DNA]</scope>
    <source>
        <strain evidence="11">HO1-1</strain>
    </source>
</reference>
<dbReference type="KEGG" id="mhk:DFR87_05300"/>
<comment type="cofactor">
    <cofactor evidence="1">
        <name>Zn(2+)</name>
        <dbReference type="ChEBI" id="CHEBI:29105"/>
    </cofactor>
</comment>
<gene>
    <name evidence="10" type="ORF">DFR87_05300</name>
</gene>
<keyword evidence="8" id="KW-0482">Metalloprotease</keyword>
<dbReference type="OrthoDB" id="139771at2157"/>
<dbReference type="GO" id="GO:0008270">
    <property type="term" value="F:zinc ion binding"/>
    <property type="evidence" value="ECO:0007669"/>
    <property type="project" value="InterPro"/>
</dbReference>
<dbReference type="GO" id="GO:0070006">
    <property type="term" value="F:metalloaminopeptidase activity"/>
    <property type="evidence" value="ECO:0007669"/>
    <property type="project" value="TreeGrafter"/>
</dbReference>
<dbReference type="InterPro" id="IPR016024">
    <property type="entry name" value="ARM-type_fold"/>
</dbReference>
<dbReference type="STRING" id="1293036.GCA_001315825_01110"/>
<evidence type="ECO:0000256" key="6">
    <source>
        <dbReference type="ARBA" id="ARBA00022801"/>
    </source>
</evidence>
<name>A0A2U9ITC0_9CREN</name>
<evidence type="ECO:0000256" key="3">
    <source>
        <dbReference type="ARBA" id="ARBA00022438"/>
    </source>
</evidence>
<dbReference type="InterPro" id="IPR042097">
    <property type="entry name" value="Aminopeptidase_N-like_N_sf"/>
</dbReference>
<dbReference type="InterPro" id="IPR011989">
    <property type="entry name" value="ARM-like"/>
</dbReference>
<dbReference type="RefSeq" id="WP_110369062.1">
    <property type="nucleotide sequence ID" value="NZ_CP029287.2"/>
</dbReference>
<protein>
    <submittedName>
        <fullName evidence="10">Peptidase M1</fullName>
    </submittedName>
</protein>
<evidence type="ECO:0000256" key="2">
    <source>
        <dbReference type="ARBA" id="ARBA00010136"/>
    </source>
</evidence>
<dbReference type="SUPFAM" id="SSF55486">
    <property type="entry name" value="Metalloproteases ('zincins'), catalytic domain"/>
    <property type="match status" value="1"/>
</dbReference>
<evidence type="ECO:0000256" key="1">
    <source>
        <dbReference type="ARBA" id="ARBA00001947"/>
    </source>
</evidence>
<dbReference type="GeneID" id="36834736"/>
<dbReference type="Pfam" id="PF13646">
    <property type="entry name" value="HEAT_2"/>
    <property type="match status" value="2"/>
</dbReference>
<dbReference type="Gene3D" id="1.25.10.10">
    <property type="entry name" value="Leucine-rich Repeat Variant"/>
    <property type="match status" value="2"/>
</dbReference>
<evidence type="ECO:0000256" key="4">
    <source>
        <dbReference type="ARBA" id="ARBA00022670"/>
    </source>
</evidence>
<dbReference type="Pfam" id="PF01433">
    <property type="entry name" value="Peptidase_M1"/>
    <property type="match status" value="1"/>
</dbReference>
<keyword evidence="5" id="KW-0479">Metal-binding</keyword>
<dbReference type="InterPro" id="IPR027268">
    <property type="entry name" value="Peptidase_M4/M1_CTD_sf"/>
</dbReference>
<evidence type="ECO:0000256" key="7">
    <source>
        <dbReference type="ARBA" id="ARBA00022833"/>
    </source>
</evidence>
<dbReference type="AlphaFoldDB" id="A0A2U9ITC0"/>
<feature type="domain" description="Peptidase M1 membrane alanine aminopeptidase" evidence="9">
    <location>
        <begin position="223"/>
        <end position="431"/>
    </location>
</feature>
<dbReference type="PRINTS" id="PR00756">
    <property type="entry name" value="ALADIPTASE"/>
</dbReference>
<dbReference type="InterPro" id="IPR001930">
    <property type="entry name" value="Peptidase_M1"/>
</dbReference>
<comment type="similarity">
    <text evidence="2">Belongs to the peptidase M1 family.</text>
</comment>
<dbReference type="PANTHER" id="PTHR11533:SF174">
    <property type="entry name" value="PUROMYCIN-SENSITIVE AMINOPEPTIDASE-RELATED"/>
    <property type="match status" value="1"/>
</dbReference>
<dbReference type="Gene3D" id="1.10.390.10">
    <property type="entry name" value="Neutral Protease Domain 2"/>
    <property type="match status" value="1"/>
</dbReference>
<keyword evidence="11" id="KW-1185">Reference proteome</keyword>
<organism evidence="10 11">
    <name type="scientific">Metallosphaera hakonensis JCM 8857 = DSM 7519</name>
    <dbReference type="NCBI Taxonomy" id="1293036"/>
    <lineage>
        <taxon>Archaea</taxon>
        <taxon>Thermoproteota</taxon>
        <taxon>Thermoprotei</taxon>
        <taxon>Sulfolobales</taxon>
        <taxon>Sulfolobaceae</taxon>
        <taxon>Metallosphaera</taxon>
    </lineage>
</organism>
<dbReference type="GO" id="GO:0042277">
    <property type="term" value="F:peptide binding"/>
    <property type="evidence" value="ECO:0007669"/>
    <property type="project" value="TreeGrafter"/>
</dbReference>
<evidence type="ECO:0000313" key="10">
    <source>
        <dbReference type="EMBL" id="AWR99213.1"/>
    </source>
</evidence>
<keyword evidence="4" id="KW-0645">Protease</keyword>
<dbReference type="Gene3D" id="2.60.40.1730">
    <property type="entry name" value="tricorn interacting facor f3 domain"/>
    <property type="match status" value="1"/>
</dbReference>
<sequence length="770" mass="88384">MSYIPPADSDQIRLGRGYVLREHVKNYPINFPCNFKKATYFLKIDRSKIEGEADLVLECRKGQMTLEGKHFNVLKFSVNGRNNFHYDGNHFKFEVDDGENHVKIGYRTSATGSLQFLEDRAEVSSTGETSNPVYWIPSISEPGIKTSTEIFVMVRKPLLAISNGELVETKDLGDWTEYHWVMDFPHSFYLTSIAVAEFSVFREQVDGVNLEYYLPKGIEEYAWNLESTKRAMEFFSSYTGVRYPFKKYAQVVLYGMNGGMEYITSTHLTWRVIHDKRADVDYSADSLIAHELAHQWFGDLVTTKDWANIWLNEGFATYFQALFTEKDKGTEEFIYDMYTKLKTYLEEYNEYSRPIVSRYYKWADELFDRHTYQKGAMVLHALRSLLGDDEFRKGIRTYLEKHSGKSVDTEDFRKAMEEVSGRDLTQFFDLYVYSAGHPEISVSVQYSGSPTVILEQGQVTYPLDLEIKLVTDSGEEIRHVQFNSPRMELPVPNLKYVCVDPKFNTFVVIHDNQGEELLLAESEDRDIMCRIRSSLSLSKYSDERAIKTLGRLIDDLFWGVSYEASISLGKVKTKEALEELSRHIHPNPKARRGLAKALSEFKYDEKASAIAVSLLKNEDSYYVRAELIRSLGKIGIQKYREEIKSHYSEDSHLDVIKSSVIEALAHLGSQEDYELLMEKAFKGESLPVRESATRWLGKFGERAVEPLSVLVKDKFPRVRSSAVEALADTSSVRAIPVLQAVLGNESEDGRIRALAMRKLYSLGKVQSKQE</sequence>
<dbReference type="EMBL" id="CP029287">
    <property type="protein sequence ID" value="AWR99213.1"/>
    <property type="molecule type" value="Genomic_DNA"/>
</dbReference>
<dbReference type="GO" id="GO:0043171">
    <property type="term" value="P:peptide catabolic process"/>
    <property type="evidence" value="ECO:0007669"/>
    <property type="project" value="TreeGrafter"/>
</dbReference>
<dbReference type="SMART" id="SM00567">
    <property type="entry name" value="EZ_HEAT"/>
    <property type="match status" value="5"/>
</dbReference>
<evidence type="ECO:0000313" key="11">
    <source>
        <dbReference type="Proteomes" id="UP000247586"/>
    </source>
</evidence>
<dbReference type="SUPFAM" id="SSF48371">
    <property type="entry name" value="ARM repeat"/>
    <property type="match status" value="1"/>
</dbReference>
<dbReference type="PANTHER" id="PTHR11533">
    <property type="entry name" value="PROTEASE M1 ZINC METALLOPROTEASE"/>
    <property type="match status" value="1"/>
</dbReference>
<dbReference type="CDD" id="cd09603">
    <property type="entry name" value="M1_APN_like"/>
    <property type="match status" value="1"/>
</dbReference>
<reference evidence="10 11" key="1">
    <citation type="submission" date="2018-05" db="EMBL/GenBank/DDBJ databases">
        <title>Complete Genome Sequences of Extremely Thermoacidophilic, Metal-Mobilizing Type-Strain Members of the Archaeal Family Sulfolobaceae: Acidianus brierleyi DSM-1651T, Acidianus sulfidivorans DSM-18786T, Metallosphaera hakonensis DSM-7519T, and Metallosphaera prunae DSM-10039T.</title>
        <authorList>
            <person name="Counts J.A."/>
            <person name="Kelly R.M."/>
        </authorList>
    </citation>
    <scope>NUCLEOTIDE SEQUENCE [LARGE SCALE GENOMIC DNA]</scope>
    <source>
        <strain evidence="10 11">HO1-1</strain>
    </source>
</reference>
<dbReference type="InterPro" id="IPR004155">
    <property type="entry name" value="PBS_lyase_HEAT"/>
</dbReference>
<evidence type="ECO:0000256" key="5">
    <source>
        <dbReference type="ARBA" id="ARBA00022723"/>
    </source>
</evidence>
<proteinExistence type="inferred from homology"/>
<accession>A0A2U9ITC0</accession>
<dbReference type="GO" id="GO:0005737">
    <property type="term" value="C:cytoplasm"/>
    <property type="evidence" value="ECO:0007669"/>
    <property type="project" value="TreeGrafter"/>
</dbReference>
<keyword evidence="6" id="KW-0378">Hydrolase</keyword>
<dbReference type="SUPFAM" id="SSF63737">
    <property type="entry name" value="Leukotriene A4 hydrolase N-terminal domain"/>
    <property type="match status" value="1"/>
</dbReference>
<reference evidence="11" key="3">
    <citation type="submission" date="2020-03" db="EMBL/GenBank/DDBJ databases">
        <title>Sequencing and Assembly of Multiple Reported Metal-Biooxidizing Members of the Extremely Thermoacidophilic Archaeal Family Sulfolobaceae.</title>
        <authorList>
            <person name="Counts J.A."/>
            <person name="Kelly R.M."/>
        </authorList>
    </citation>
    <scope>NUCLEOTIDE SEQUENCE [LARGE SCALE GENOMIC DNA]</scope>
    <source>
        <strain evidence="11">HO1-1</strain>
    </source>
</reference>
<dbReference type="GO" id="GO:0005615">
    <property type="term" value="C:extracellular space"/>
    <property type="evidence" value="ECO:0007669"/>
    <property type="project" value="TreeGrafter"/>
</dbReference>
<dbReference type="GO" id="GO:0006508">
    <property type="term" value="P:proteolysis"/>
    <property type="evidence" value="ECO:0007669"/>
    <property type="project" value="UniProtKB-KW"/>
</dbReference>
<keyword evidence="3" id="KW-0031">Aminopeptidase</keyword>
<evidence type="ECO:0000256" key="8">
    <source>
        <dbReference type="ARBA" id="ARBA00023049"/>
    </source>
</evidence>
<keyword evidence="7" id="KW-0862">Zinc</keyword>
<dbReference type="InterPro" id="IPR050344">
    <property type="entry name" value="Peptidase_M1_aminopeptidases"/>
</dbReference>
<evidence type="ECO:0000259" key="9">
    <source>
        <dbReference type="Pfam" id="PF01433"/>
    </source>
</evidence>